<accession>A0ACC2L6X3</accession>
<evidence type="ECO:0000313" key="1">
    <source>
        <dbReference type="EMBL" id="KAJ8628847.1"/>
    </source>
</evidence>
<comment type="caution">
    <text evidence="1">The sequence shown here is derived from an EMBL/GenBank/DDBJ whole genome shotgun (WGS) entry which is preliminary data.</text>
</comment>
<reference evidence="1 2" key="1">
    <citation type="journal article" date="2022" name="Hortic Res">
        <title>A haplotype resolved chromosomal level avocado genome allows analysis of novel avocado genes.</title>
        <authorList>
            <person name="Nath O."/>
            <person name="Fletcher S.J."/>
            <person name="Hayward A."/>
            <person name="Shaw L.M."/>
            <person name="Masouleh A.K."/>
            <person name="Furtado A."/>
            <person name="Henry R.J."/>
            <person name="Mitter N."/>
        </authorList>
    </citation>
    <scope>NUCLEOTIDE SEQUENCE [LARGE SCALE GENOMIC DNA]</scope>
    <source>
        <strain evidence="2">cv. Hass</strain>
    </source>
</reference>
<evidence type="ECO:0000313" key="2">
    <source>
        <dbReference type="Proteomes" id="UP001234297"/>
    </source>
</evidence>
<organism evidence="1 2">
    <name type="scientific">Persea americana</name>
    <name type="common">Avocado</name>
    <dbReference type="NCBI Taxonomy" id="3435"/>
    <lineage>
        <taxon>Eukaryota</taxon>
        <taxon>Viridiplantae</taxon>
        <taxon>Streptophyta</taxon>
        <taxon>Embryophyta</taxon>
        <taxon>Tracheophyta</taxon>
        <taxon>Spermatophyta</taxon>
        <taxon>Magnoliopsida</taxon>
        <taxon>Magnoliidae</taxon>
        <taxon>Laurales</taxon>
        <taxon>Lauraceae</taxon>
        <taxon>Persea</taxon>
    </lineage>
</organism>
<dbReference type="Proteomes" id="UP001234297">
    <property type="component" value="Chromosome 7"/>
</dbReference>
<keyword evidence="2" id="KW-1185">Reference proteome</keyword>
<proteinExistence type="predicted"/>
<protein>
    <submittedName>
        <fullName evidence="1">Uncharacterized protein</fullName>
    </submittedName>
</protein>
<dbReference type="EMBL" id="CM056815">
    <property type="protein sequence ID" value="KAJ8628847.1"/>
    <property type="molecule type" value="Genomic_DNA"/>
</dbReference>
<sequence>MPPSSKLIRGSRRGASKMKMEKFNSRKKGLKRPRTPDKIDTTQRSGKHRHANHKLDRSPSPSSSEHSYEEHSGSETSEDVVVYKEPSTYDNLLMALGSSSKSMADVYKRRQREQEGKSDTEEDEGEPESASLLDEEEDVEGGSDSESKGHAEGNELEEHSMDDLEEQSGEAGSEDEDEASDNSYENDLEYDGQTALETSQSASSFSTHLGHVLSKADVDDLLKKKLKFEWEVPAVDMPLSRWVGTGDCFFKEGDRDAGYGLKLRLYKHWLDVYKTSGGYDFHSSKQRLFFTLCNSYRDIMHCNKKPFYLKGQEEDSSIMDGYIMHALNHVFTTRDLVTKNDSKLAKRQERDDGEILNDDRFLDHGFNRPKVLILLPLGSIALRVVKRLVQLTPTSHKANVEYIDRFTKEFGKRATEDDDDMIEKSNHVEDNVNSKSRKSSKPADFQALFDGNNEDHFMIGIKFTKKSIKLYGDFYSSDMIVASPVGLITKIGNAEVDKEKDVDFLSSIEVLIIDHADVIAMQNWSHVNSVVEQLNRIPSKQHGTDIMRIRQWYLDGHARFYRQTILLSSFLNPDMNGFFNHLCLNYQGKVKLISEFKGILPKVLLQVRQIYERFDATSVIEADDARFDYFTKKGGTMLFISSYFEFVRIRNFLKSQNASFCLLGEYTKPSDISRARVWFFNGTRKIMLYTERAHFYHRYKIRGMQNLIIYSLPERKEFYPEIVNMLEGSKNMSCTVLFSRFDNLRKKQTGGRDVPASALTKRKKKSTVTIAPLVPSDVTHKEQNSNILNLQQSWRRIKIFTLTLIIYLDYKALQKREKWSSKDKRATLWEKAHERNAKRVLNLIIELEGLWVKLGQYLSTRADVLPDAYICLLKQLQDSLPPRPLQEVCRTIEKELGKPVGELFSSFVETPLATASIAQVHRATLNNGQEVVVKVQHEGIKDIILEDLKNAKSIVDWIAWAEPQYDFKPLINEWCKEAPKELDFDREAENTRTVSNNLGCRSKKNDATLDNRVDVLIPEVIQSSERVLILEYMDGVRINDRESLEAYGVDKQKLVEEITRAYAHQIYIDGFFNGDPHPGNFLVSKYPPHRPILLDFGLTKSLSNSMKQAFAKMFLACAEGDQVALLSAFAEMGLQLRLDMPEQAMEITNVLFRNSTSATEALENMKSMANQRDKNMKLIQEKMKLSDKEIKRFNPVDAFPGDAVIFIRVLNLLRGLSSTLDVRIVYLDIMRPFAELALHGNIGSGPAISTQWIYDTPVLSDVESKLRQLLIELGSEKILGIQVCAYKDGKVIIDTAGGMLGRYDPRPVQPDSLFPVFSVTKGITAGMLHWLADNGKLKLEENIANIWPDFGNNRKDLIKVHHLLNHTSGLHNALSDINRENPLAMCDWEECLNRLALSVPSTEPGCEQIYHYLSFGWLCGAIIEHASGKKFQEVLEDAIIRPLNIDGELYIGIPPGVESRLAALTVDMDDINKISGLGNLPDLPSSFQPSNIPEVVKGIPIIFNTLSVRRAIIPAANGHCSARALARYYAALATGGIVPSPHPPSQPPLGSHKHIPEFPTKSRRKKRSLSKELKTQSIDKVAGNNPDDKSIKIGSRSDNHDIIIENGDHSTNGICSNNYHDKNGSIDRMFRNPSIHDAFLGVGDYGNLALPNGKFGLGFRRLRSSDGSLIGFGHSGIGGSTGFCDIKNDFAIAVTLNKMSLGGVTRSIIQLVCSELNLPVPDEFTRDGERGPDMQLNIGNQVIN</sequence>
<name>A0ACC2L6X3_PERAE</name>
<gene>
    <name evidence="1" type="ORF">MRB53_022170</name>
</gene>